<dbReference type="InterPro" id="IPR003959">
    <property type="entry name" value="ATPase_AAA_core"/>
</dbReference>
<dbReference type="SUPFAM" id="SSF52540">
    <property type="entry name" value="P-loop containing nucleoside triphosphate hydrolases"/>
    <property type="match status" value="2"/>
</dbReference>
<dbReference type="PROSITE" id="PS00674">
    <property type="entry name" value="AAA"/>
    <property type="match status" value="2"/>
</dbReference>
<reference evidence="6" key="2">
    <citation type="submission" date="2021-08" db="EMBL/GenBank/DDBJ databases">
        <authorList>
            <person name="Eriksson T."/>
        </authorList>
    </citation>
    <scope>NUCLEOTIDE SEQUENCE</scope>
    <source>
        <strain evidence="6">Stoneville</strain>
        <tissue evidence="6">Whole head</tissue>
    </source>
</reference>
<dbReference type="CDD" id="cd19518">
    <property type="entry name" value="RecA-like_NVL_r1-like"/>
    <property type="match status" value="1"/>
</dbReference>
<reference evidence="6" key="1">
    <citation type="journal article" date="2020" name="J Insects Food Feed">
        <title>The yellow mealworm (Tenebrio molitor) genome: a resource for the emerging insects as food and feed industry.</title>
        <authorList>
            <person name="Eriksson T."/>
            <person name="Andere A."/>
            <person name="Kelstrup H."/>
            <person name="Emery V."/>
            <person name="Picard C."/>
        </authorList>
    </citation>
    <scope>NUCLEOTIDE SEQUENCE</scope>
    <source>
        <strain evidence="6">Stoneville</strain>
        <tissue evidence="6">Whole head</tissue>
    </source>
</reference>
<feature type="region of interest" description="Disordered" evidence="4">
    <location>
        <begin position="105"/>
        <end position="130"/>
    </location>
</feature>
<evidence type="ECO:0000313" key="7">
    <source>
        <dbReference type="Proteomes" id="UP000719412"/>
    </source>
</evidence>
<dbReference type="CDD" id="cd19530">
    <property type="entry name" value="RecA-like_NVL_r2-like"/>
    <property type="match status" value="1"/>
</dbReference>
<dbReference type="InterPro" id="IPR027417">
    <property type="entry name" value="P-loop_NTPase"/>
</dbReference>
<dbReference type="GO" id="GO:0005524">
    <property type="term" value="F:ATP binding"/>
    <property type="evidence" value="ECO:0007669"/>
    <property type="project" value="UniProtKB-KW"/>
</dbReference>
<dbReference type="SMART" id="SM00382">
    <property type="entry name" value="AAA"/>
    <property type="match status" value="2"/>
</dbReference>
<feature type="region of interest" description="Disordered" evidence="4">
    <location>
        <begin position="167"/>
        <end position="207"/>
    </location>
</feature>
<proteinExistence type="inferred from homology"/>
<evidence type="ECO:0000256" key="4">
    <source>
        <dbReference type="SAM" id="MobiDB-lite"/>
    </source>
</evidence>
<dbReference type="PANTHER" id="PTHR23077">
    <property type="entry name" value="AAA-FAMILY ATPASE"/>
    <property type="match status" value="1"/>
</dbReference>
<evidence type="ECO:0000256" key="2">
    <source>
        <dbReference type="ARBA" id="ARBA00022741"/>
    </source>
</evidence>
<dbReference type="InterPro" id="IPR038100">
    <property type="entry name" value="NLV2_N_sf"/>
</dbReference>
<dbReference type="GO" id="GO:0042254">
    <property type="term" value="P:ribosome biogenesis"/>
    <property type="evidence" value="ECO:0007669"/>
    <property type="project" value="TreeGrafter"/>
</dbReference>
<dbReference type="InterPro" id="IPR050168">
    <property type="entry name" value="AAA_ATPase_domain"/>
</dbReference>
<dbReference type="GO" id="GO:0003723">
    <property type="term" value="F:RNA binding"/>
    <property type="evidence" value="ECO:0007669"/>
    <property type="project" value="TreeGrafter"/>
</dbReference>
<name>A0A8J6HD77_TENMO</name>
<sequence>MGKINNKSGVEIIPLNEVNYRNNRTSVGANSVDQRLKMDRLPYMSDPTIVPRYLESNVDKTFVDINVMSDDLQRSYREYGRLKRNAFRASVKKAYSIVLQSYGLEEQDNTTSEDEEDTDESVPEEGATFHNNSLNNQLVNLYSRPQLPKQIDENELIDISSDDSEATVQTYNNDKSSNGPSTSQNKEPQPVATYQNSTASKKVADSNKDRYQYFGKKRKSDVAGLPYQSTPKKKKSLATLQEPSVSFKDIGGMDKILEDVCKLLIHVRHPEVYRQIGISPPRGFLLHGPPGCGKTLLANAIAGEIGVPLLKVAAPELVAGVSGESEERIRELFERAVCSTPCILFIDEIDAITPNRQNVQKEMERRIVAQLLSCLDDLSQNECGDRVLVIGATNRPDAIDPALRRAGRFDREICLGIPNVEARVQILKVLTSKLKLSEEFDYETLAKHTPGFVGADLMSLTREAAMAAVNRMLNKLKEQHKLAQLVAAQKALEEKRKQEEAKEAAEVNKSDPEIIVDDEKIDVTGVSPKETPIVVIDEETKAPVEAPASEGAVNGHLPKEEKTYSEPISEEPMPVDVIKQSSPLKDLMMWLHDRSPLTGEELSSLCILMDDFKQALKCVQPSAKREGFASVPDVSWDDVGSLTSVREELQMAILAPIRHIHHFKELGLTTPTGVLLCGPPGCGKTLIAKAMANEAGINFISVKGPELLNMYVGESERAVRVCFERARNSAPCVIFFDELDALCPKRSDSREGGATMRVVNQMLTEMDGVQERQGVYLLAASNRPDIIDPAVLRPGRFDKILFVGLPTASDRIEILRAITKNGTRPRLAPDVDLDIIATSEQCQGYTGADLAALVKEAGIVALKEFMLCGDTQKALVVNMEHFKRAIAKIRPSVPEKDQKHYEKLRKMYAAVPESEVEEMEYS</sequence>
<evidence type="ECO:0000256" key="3">
    <source>
        <dbReference type="ARBA" id="ARBA00022840"/>
    </source>
</evidence>
<dbReference type="FunFam" id="3.40.50.300:FF:000600">
    <property type="entry name" value="Nuclear valosin-containing protein-like"/>
    <property type="match status" value="1"/>
</dbReference>
<dbReference type="Gene3D" id="1.10.8.60">
    <property type="match status" value="2"/>
</dbReference>
<dbReference type="GO" id="GO:0005634">
    <property type="term" value="C:nucleus"/>
    <property type="evidence" value="ECO:0007669"/>
    <property type="project" value="TreeGrafter"/>
</dbReference>
<dbReference type="FunFam" id="1.10.8.60:FF:000112">
    <property type="entry name" value="Smallminded, isoform A"/>
    <property type="match status" value="1"/>
</dbReference>
<keyword evidence="3" id="KW-0067">ATP-binding</keyword>
<dbReference type="InterPro" id="IPR003593">
    <property type="entry name" value="AAA+_ATPase"/>
</dbReference>
<accession>A0A8J6HD77</accession>
<dbReference type="Gene3D" id="3.40.50.300">
    <property type="entry name" value="P-loop containing nucleotide triphosphate hydrolases"/>
    <property type="match status" value="2"/>
</dbReference>
<feature type="compositionally biased region" description="Acidic residues" evidence="4">
    <location>
        <begin position="105"/>
        <end position="123"/>
    </location>
</feature>
<dbReference type="InterPro" id="IPR003960">
    <property type="entry name" value="ATPase_AAA_CS"/>
</dbReference>
<comment type="similarity">
    <text evidence="1">Belongs to the AAA ATPase family.</text>
</comment>
<dbReference type="Proteomes" id="UP000719412">
    <property type="component" value="Unassembled WGS sequence"/>
</dbReference>
<organism evidence="6 7">
    <name type="scientific">Tenebrio molitor</name>
    <name type="common">Yellow mealworm beetle</name>
    <dbReference type="NCBI Taxonomy" id="7067"/>
    <lineage>
        <taxon>Eukaryota</taxon>
        <taxon>Metazoa</taxon>
        <taxon>Ecdysozoa</taxon>
        <taxon>Arthropoda</taxon>
        <taxon>Hexapoda</taxon>
        <taxon>Insecta</taxon>
        <taxon>Pterygota</taxon>
        <taxon>Neoptera</taxon>
        <taxon>Endopterygota</taxon>
        <taxon>Coleoptera</taxon>
        <taxon>Polyphaga</taxon>
        <taxon>Cucujiformia</taxon>
        <taxon>Tenebrionidae</taxon>
        <taxon>Tenebrio</taxon>
    </lineage>
</organism>
<feature type="compositionally biased region" description="Polar residues" evidence="4">
    <location>
        <begin position="167"/>
        <end position="200"/>
    </location>
</feature>
<dbReference type="Pfam" id="PF17862">
    <property type="entry name" value="AAA_lid_3"/>
    <property type="match status" value="2"/>
</dbReference>
<dbReference type="InterPro" id="IPR031996">
    <property type="entry name" value="NVL2_nucleolin-bd"/>
</dbReference>
<evidence type="ECO:0000256" key="1">
    <source>
        <dbReference type="ARBA" id="ARBA00006914"/>
    </source>
</evidence>
<dbReference type="Pfam" id="PF00004">
    <property type="entry name" value="AAA"/>
    <property type="match status" value="2"/>
</dbReference>
<dbReference type="InterPro" id="IPR041569">
    <property type="entry name" value="AAA_lid_3"/>
</dbReference>
<comment type="caution">
    <text evidence="6">The sequence shown here is derived from an EMBL/GenBank/DDBJ whole genome shotgun (WGS) entry which is preliminary data.</text>
</comment>
<feature type="domain" description="AAA+ ATPase" evidence="5">
    <location>
        <begin position="670"/>
        <end position="807"/>
    </location>
</feature>
<keyword evidence="2" id="KW-0547">Nucleotide-binding</keyword>
<keyword evidence="7" id="KW-1185">Reference proteome</keyword>
<dbReference type="Pfam" id="PF16725">
    <property type="entry name" value="Nucleolin_bd"/>
    <property type="match status" value="1"/>
</dbReference>
<gene>
    <name evidence="6" type="ORF">GEV33_010871</name>
</gene>
<dbReference type="Gene3D" id="1.10.10.2010">
    <property type="match status" value="1"/>
</dbReference>
<dbReference type="PANTHER" id="PTHR23077:SF171">
    <property type="entry name" value="NUCLEAR VALOSIN-CONTAINING PROTEIN-LIKE"/>
    <property type="match status" value="1"/>
</dbReference>
<dbReference type="FunFam" id="3.40.50.300:FF:000149">
    <property type="entry name" value="Nuclear valosin-containing protein-like"/>
    <property type="match status" value="1"/>
</dbReference>
<dbReference type="GO" id="GO:0016887">
    <property type="term" value="F:ATP hydrolysis activity"/>
    <property type="evidence" value="ECO:0007669"/>
    <property type="project" value="InterPro"/>
</dbReference>
<dbReference type="GO" id="GO:1990275">
    <property type="term" value="F:preribosome binding"/>
    <property type="evidence" value="ECO:0007669"/>
    <property type="project" value="TreeGrafter"/>
</dbReference>
<protein>
    <recommendedName>
        <fullName evidence="5">AAA+ ATPase domain-containing protein</fullName>
    </recommendedName>
</protein>
<evidence type="ECO:0000259" key="5">
    <source>
        <dbReference type="SMART" id="SM00382"/>
    </source>
</evidence>
<dbReference type="AlphaFoldDB" id="A0A8J6HD77"/>
<feature type="domain" description="AAA+ ATPase" evidence="5">
    <location>
        <begin position="280"/>
        <end position="419"/>
    </location>
</feature>
<evidence type="ECO:0000313" key="6">
    <source>
        <dbReference type="EMBL" id="KAH0811922.1"/>
    </source>
</evidence>
<dbReference type="EMBL" id="JABDTM020026454">
    <property type="protein sequence ID" value="KAH0811922.1"/>
    <property type="molecule type" value="Genomic_DNA"/>
</dbReference>